<feature type="domain" description="Calmodulin binding protein C-terminal" evidence="11">
    <location>
        <begin position="324"/>
        <end position="386"/>
    </location>
</feature>
<proteinExistence type="inferred from homology"/>
<evidence type="ECO:0000256" key="2">
    <source>
        <dbReference type="ARBA" id="ARBA00007214"/>
    </source>
</evidence>
<dbReference type="PANTHER" id="PTHR31713">
    <property type="entry name" value="OS02G0177800 PROTEIN"/>
    <property type="match status" value="1"/>
</dbReference>
<dbReference type="GO" id="GO:0005516">
    <property type="term" value="F:calmodulin binding"/>
    <property type="evidence" value="ECO:0007669"/>
    <property type="project" value="InterPro"/>
</dbReference>
<evidence type="ECO:0000256" key="8">
    <source>
        <dbReference type="SAM" id="MobiDB-lite"/>
    </source>
</evidence>
<dbReference type="GO" id="GO:0080142">
    <property type="term" value="P:regulation of salicylic acid biosynthetic process"/>
    <property type="evidence" value="ECO:0007669"/>
    <property type="project" value="TreeGrafter"/>
</dbReference>
<keyword evidence="3" id="KW-0805">Transcription regulation</keyword>
<dbReference type="Pfam" id="PF20452">
    <property type="entry name" value="Calmod_bind_C"/>
    <property type="match status" value="1"/>
</dbReference>
<evidence type="ECO:0000256" key="3">
    <source>
        <dbReference type="ARBA" id="ARBA00023015"/>
    </source>
</evidence>
<keyword evidence="4" id="KW-0238">DNA-binding</keyword>
<dbReference type="InterPro" id="IPR012416">
    <property type="entry name" value="CBP60"/>
</dbReference>
<evidence type="ECO:0008006" key="14">
    <source>
        <dbReference type="Google" id="ProtNLM"/>
    </source>
</evidence>
<dbReference type="GO" id="GO:0043565">
    <property type="term" value="F:sequence-specific DNA binding"/>
    <property type="evidence" value="ECO:0007669"/>
    <property type="project" value="TreeGrafter"/>
</dbReference>
<evidence type="ECO:0000256" key="4">
    <source>
        <dbReference type="ARBA" id="ARBA00023125"/>
    </source>
</evidence>
<keyword evidence="7" id="KW-0539">Nucleus</keyword>
<name>A0AAU9SPX1_THLAR</name>
<keyword evidence="6" id="KW-0804">Transcription</keyword>
<sequence>RMDRGNNMNRAKRNLDGSNDDDQPERKRPALASVIVEALKVDSLQKLCSSLEPILRRVVSEEVERALAKLGPARLTGSSGSSPKRIEGPDGRNLRLQFRSRLSLPLFTGGRVEGEQGAAIHVVLIDANTGRAVVYGPEASAKLEVVVLEGDFNSEDDEDWTREEFEGHVVRERQGKRPLLTGDLFVTLKEGVGTLGELVFTDNSSWIRSRKFRLGLRVASGSCDGMRIREAKTEAFLVKDHRGELYKKHYPPALNDDVWRLEKIGKDGAFHKKLHAAGIVTVEEFLRIMVRDSGRLRAILGSGMSNKMWDALVEHAKTCVLSGKLYIYYAEDSRNVGVVFNNIYELSGLISGDQYFSADSLTESQKVYVDGLVKKAYENWNLVIEYDGKSLLDLKQPKRLSITQTDPVNYSTAAIDHPMQMAGHSSSLPANQSHSDFAIGGYDQTMVTRYPPQPQLLNSNPRSHFEVTSGTTAQDQLMGNVHQSQSTMNSQNVTGLLALGPPQSSTAGYQNNIDSSSVHQANLNPFEDWSNQRERGAEDFFSEEEIRLRSHEMLENEDMQQFLRLFSMGGGGNASATHLPEDGYTFPSFLHTPMQGYDEDRGRSGRAVVGWLKIKAAMRWGFFIRRKAAERRAQIVELDDDDEE</sequence>
<evidence type="ECO:0000256" key="1">
    <source>
        <dbReference type="ARBA" id="ARBA00004123"/>
    </source>
</evidence>
<dbReference type="GO" id="GO:0005634">
    <property type="term" value="C:nucleus"/>
    <property type="evidence" value="ECO:0007669"/>
    <property type="project" value="UniProtKB-SubCell"/>
</dbReference>
<keyword evidence="5" id="KW-0010">Activator</keyword>
<feature type="domain" description="Calmodulin binding protein central" evidence="10">
    <location>
        <begin position="253"/>
        <end position="319"/>
    </location>
</feature>
<comment type="subcellular location">
    <subcellularLocation>
        <location evidence="1">Nucleus</location>
    </subcellularLocation>
</comment>
<evidence type="ECO:0000313" key="13">
    <source>
        <dbReference type="Proteomes" id="UP000836841"/>
    </source>
</evidence>
<evidence type="ECO:0000256" key="5">
    <source>
        <dbReference type="ARBA" id="ARBA00023159"/>
    </source>
</evidence>
<comment type="similarity">
    <text evidence="2">Belongs to the plant ACBP60 protein family.</text>
</comment>
<evidence type="ECO:0000256" key="6">
    <source>
        <dbReference type="ARBA" id="ARBA00023163"/>
    </source>
</evidence>
<dbReference type="InterPro" id="IPR046829">
    <property type="entry name" value="Calmod_bind_C"/>
</dbReference>
<organism evidence="12 13">
    <name type="scientific">Thlaspi arvense</name>
    <name type="common">Field penny-cress</name>
    <dbReference type="NCBI Taxonomy" id="13288"/>
    <lineage>
        <taxon>Eukaryota</taxon>
        <taxon>Viridiplantae</taxon>
        <taxon>Streptophyta</taxon>
        <taxon>Embryophyta</taxon>
        <taxon>Tracheophyta</taxon>
        <taxon>Spermatophyta</taxon>
        <taxon>Magnoliopsida</taxon>
        <taxon>eudicotyledons</taxon>
        <taxon>Gunneridae</taxon>
        <taxon>Pentapetalae</taxon>
        <taxon>rosids</taxon>
        <taxon>malvids</taxon>
        <taxon>Brassicales</taxon>
        <taxon>Brassicaceae</taxon>
        <taxon>Thlaspideae</taxon>
        <taxon>Thlaspi</taxon>
    </lineage>
</organism>
<dbReference type="InterPro" id="IPR046830">
    <property type="entry name" value="Calmod_bind_M"/>
</dbReference>
<dbReference type="Pfam" id="PF07887">
    <property type="entry name" value="Calmodulin_bind"/>
    <property type="match status" value="1"/>
</dbReference>
<feature type="domain" description="Calmodulin binding protein-like N-terminal" evidence="9">
    <location>
        <begin position="94"/>
        <end position="241"/>
    </location>
</feature>
<keyword evidence="13" id="KW-1185">Reference proteome</keyword>
<evidence type="ECO:0000256" key="7">
    <source>
        <dbReference type="ARBA" id="ARBA00023242"/>
    </source>
</evidence>
<reference evidence="12 13" key="1">
    <citation type="submission" date="2022-03" db="EMBL/GenBank/DDBJ databases">
        <authorList>
            <person name="Nunn A."/>
            <person name="Chopra R."/>
            <person name="Nunn A."/>
            <person name="Contreras Garrido A."/>
        </authorList>
    </citation>
    <scope>NUCLEOTIDE SEQUENCE [LARGE SCALE GENOMIC DNA]</scope>
</reference>
<evidence type="ECO:0000313" key="12">
    <source>
        <dbReference type="EMBL" id="CAH2069618.1"/>
    </source>
</evidence>
<feature type="non-terminal residue" evidence="12">
    <location>
        <position position="1"/>
    </location>
</feature>
<protein>
    <recommendedName>
        <fullName evidence="14">Calmodulin-binding protein</fullName>
    </recommendedName>
</protein>
<feature type="region of interest" description="Disordered" evidence="8">
    <location>
        <begin position="1"/>
        <end position="27"/>
    </location>
</feature>
<dbReference type="AlphaFoldDB" id="A0AAU9SPX1"/>
<evidence type="ECO:0000259" key="9">
    <source>
        <dbReference type="Pfam" id="PF07887"/>
    </source>
</evidence>
<dbReference type="Proteomes" id="UP000836841">
    <property type="component" value="Chromosome 6"/>
</dbReference>
<dbReference type="Pfam" id="PF20451">
    <property type="entry name" value="Calmod_bind_M"/>
    <property type="match status" value="1"/>
</dbReference>
<gene>
    <name evidence="12" type="ORF">TAV2_LOCUS22319</name>
</gene>
<evidence type="ECO:0000259" key="11">
    <source>
        <dbReference type="Pfam" id="PF20452"/>
    </source>
</evidence>
<evidence type="ECO:0000259" key="10">
    <source>
        <dbReference type="Pfam" id="PF20451"/>
    </source>
</evidence>
<dbReference type="GO" id="GO:0003700">
    <property type="term" value="F:DNA-binding transcription factor activity"/>
    <property type="evidence" value="ECO:0007669"/>
    <property type="project" value="TreeGrafter"/>
</dbReference>
<dbReference type="EMBL" id="OU466862">
    <property type="protein sequence ID" value="CAH2069618.1"/>
    <property type="molecule type" value="Genomic_DNA"/>
</dbReference>
<dbReference type="InterPro" id="IPR046831">
    <property type="entry name" value="Calmodulin_bind_N"/>
</dbReference>
<dbReference type="PANTHER" id="PTHR31713:SF100">
    <property type="entry name" value="CALMODULIN-BINDING PROTEIN 60 B"/>
    <property type="match status" value="1"/>
</dbReference>
<accession>A0AAU9SPX1</accession>